<dbReference type="Gene3D" id="3.30.110.70">
    <property type="entry name" value="Hypothetical protein apc22750. Chain B"/>
    <property type="match status" value="1"/>
</dbReference>
<dbReference type="PROSITE" id="PS51257">
    <property type="entry name" value="PROKAR_LIPOPROTEIN"/>
    <property type="match status" value="1"/>
</dbReference>
<proteinExistence type="predicted"/>
<dbReference type="Proteomes" id="UP000824150">
    <property type="component" value="Unassembled WGS sequence"/>
</dbReference>
<evidence type="ECO:0000313" key="3">
    <source>
        <dbReference type="Proteomes" id="UP000824150"/>
    </source>
</evidence>
<dbReference type="InterPro" id="IPR035439">
    <property type="entry name" value="UPF0145_dom_sf"/>
</dbReference>
<dbReference type="InterPro" id="IPR030852">
    <property type="entry name" value="RcsF"/>
</dbReference>
<feature type="chain" id="PRO_5038824951" evidence="1">
    <location>
        <begin position="23"/>
        <end position="126"/>
    </location>
</feature>
<dbReference type="GO" id="GO:0035556">
    <property type="term" value="P:intracellular signal transduction"/>
    <property type="evidence" value="ECO:0007669"/>
    <property type="project" value="InterPro"/>
</dbReference>
<evidence type="ECO:0000313" key="2">
    <source>
        <dbReference type="EMBL" id="MBU3826370.1"/>
    </source>
</evidence>
<dbReference type="SUPFAM" id="SSF117782">
    <property type="entry name" value="YbjQ-like"/>
    <property type="match status" value="1"/>
</dbReference>
<feature type="signal peptide" evidence="1">
    <location>
        <begin position="1"/>
        <end position="22"/>
    </location>
</feature>
<accession>A0A9E2NRY0</accession>
<reference evidence="2" key="1">
    <citation type="journal article" date="2021" name="PeerJ">
        <title>Extensive microbial diversity within the chicken gut microbiome revealed by metagenomics and culture.</title>
        <authorList>
            <person name="Gilroy R."/>
            <person name="Ravi A."/>
            <person name="Getino M."/>
            <person name="Pursley I."/>
            <person name="Horton D.L."/>
            <person name="Alikhan N.F."/>
            <person name="Baker D."/>
            <person name="Gharbi K."/>
            <person name="Hall N."/>
            <person name="Watson M."/>
            <person name="Adriaenssens E.M."/>
            <person name="Foster-Nyarko E."/>
            <person name="Jarju S."/>
            <person name="Secka A."/>
            <person name="Antonio M."/>
            <person name="Oren A."/>
            <person name="Chaudhuri R.R."/>
            <person name="La Ragione R."/>
            <person name="Hildebrand F."/>
            <person name="Pallen M.J."/>
        </authorList>
    </citation>
    <scope>NUCLEOTIDE SEQUENCE</scope>
    <source>
        <strain evidence="2">687</strain>
    </source>
</reference>
<dbReference type="AlphaFoldDB" id="A0A9E2NRY0"/>
<comment type="caution">
    <text evidence="2">The sequence shown here is derived from an EMBL/GenBank/DDBJ whole genome shotgun (WGS) entry which is preliminary data.</text>
</comment>
<dbReference type="EMBL" id="JAHLFG010000028">
    <property type="protein sequence ID" value="MBU3826370.1"/>
    <property type="molecule type" value="Genomic_DNA"/>
</dbReference>
<organism evidence="2 3">
    <name type="scientific">Candidatus Anaerobiospirillum merdipullorum</name>
    <dbReference type="NCBI Taxonomy" id="2838450"/>
    <lineage>
        <taxon>Bacteria</taxon>
        <taxon>Pseudomonadati</taxon>
        <taxon>Pseudomonadota</taxon>
        <taxon>Gammaproteobacteria</taxon>
        <taxon>Aeromonadales</taxon>
        <taxon>Succinivibrionaceae</taxon>
        <taxon>Anaerobiospirillum</taxon>
    </lineage>
</organism>
<keyword evidence="1" id="KW-0732">Signal</keyword>
<protein>
    <submittedName>
        <fullName evidence="2">Heavy metal-binding domain-containing protein</fullName>
    </submittedName>
</protein>
<dbReference type="GO" id="GO:0009279">
    <property type="term" value="C:cell outer membrane"/>
    <property type="evidence" value="ECO:0007669"/>
    <property type="project" value="InterPro"/>
</dbReference>
<gene>
    <name evidence="2" type="ORF">IAA31_02640</name>
</gene>
<dbReference type="Pfam" id="PF16358">
    <property type="entry name" value="RcsF"/>
    <property type="match status" value="1"/>
</dbReference>
<sequence length="126" mass="13665">MKISIWWSALPAVILSACSSVSVDSNLNPHNFSEYFKASTVETVSYADLAKQTYALLGRTHGLSCQRDSDDFPANESDARTDLKRKAADMGANALVIHKCVRAQDTGACALSVTCYGDAIYVPEEQ</sequence>
<evidence type="ECO:0000256" key="1">
    <source>
        <dbReference type="SAM" id="SignalP"/>
    </source>
</evidence>
<name>A0A9E2NRY0_9GAMM</name>
<reference evidence="2" key="2">
    <citation type="submission" date="2021-04" db="EMBL/GenBank/DDBJ databases">
        <authorList>
            <person name="Gilroy R."/>
        </authorList>
    </citation>
    <scope>NUCLEOTIDE SEQUENCE</scope>
    <source>
        <strain evidence="2">687</strain>
    </source>
</reference>